<dbReference type="Proteomes" id="UP000272400">
    <property type="component" value="Unassembled WGS sequence"/>
</dbReference>
<comment type="caution">
    <text evidence="1">The sequence shown here is derived from an EMBL/GenBank/DDBJ whole genome shotgun (WGS) entry which is preliminary data.</text>
</comment>
<dbReference type="PANTHER" id="PTHR39456:SF1">
    <property type="entry name" value="METAL-DEPENDENT HYDROLASE"/>
    <property type="match status" value="1"/>
</dbReference>
<evidence type="ECO:0000313" key="2">
    <source>
        <dbReference type="Proteomes" id="UP000272400"/>
    </source>
</evidence>
<keyword evidence="2" id="KW-1185">Reference proteome</keyword>
<organism evidence="1 2">
    <name type="scientific">Actinocorallia herbida</name>
    <dbReference type="NCBI Taxonomy" id="58109"/>
    <lineage>
        <taxon>Bacteria</taxon>
        <taxon>Bacillati</taxon>
        <taxon>Actinomycetota</taxon>
        <taxon>Actinomycetes</taxon>
        <taxon>Streptosporangiales</taxon>
        <taxon>Thermomonosporaceae</taxon>
        <taxon>Actinocorallia</taxon>
    </lineage>
</organism>
<dbReference type="PIRSF" id="PIRSF007580">
    <property type="entry name" value="UCP07580"/>
    <property type="match status" value="1"/>
</dbReference>
<proteinExistence type="predicted"/>
<evidence type="ECO:0008006" key="3">
    <source>
        <dbReference type="Google" id="ProtNLM"/>
    </source>
</evidence>
<reference evidence="1 2" key="1">
    <citation type="submission" date="2018-11" db="EMBL/GenBank/DDBJ databases">
        <title>Sequencing the genomes of 1000 actinobacteria strains.</title>
        <authorList>
            <person name="Klenk H.-P."/>
        </authorList>
    </citation>
    <scope>NUCLEOTIDE SEQUENCE [LARGE SCALE GENOMIC DNA]</scope>
    <source>
        <strain evidence="1 2">DSM 44254</strain>
    </source>
</reference>
<dbReference type="EMBL" id="RJKE01000001">
    <property type="protein sequence ID" value="ROO88365.1"/>
    <property type="molecule type" value="Genomic_DNA"/>
</dbReference>
<evidence type="ECO:0000313" key="1">
    <source>
        <dbReference type="EMBL" id="ROO88365.1"/>
    </source>
</evidence>
<name>A0A3N1D4B2_9ACTN</name>
<dbReference type="RefSeq" id="WP_246053074.1">
    <property type="nucleotide sequence ID" value="NZ_RJKE01000001.1"/>
</dbReference>
<dbReference type="Pfam" id="PF10118">
    <property type="entry name" value="Metal_hydrol"/>
    <property type="match status" value="1"/>
</dbReference>
<protein>
    <recommendedName>
        <fullName evidence="3">Metal-dependent hydrolase</fullName>
    </recommendedName>
</protein>
<dbReference type="InterPro" id="IPR016516">
    <property type="entry name" value="UCP07580"/>
</dbReference>
<dbReference type="AlphaFoldDB" id="A0A3N1D4B2"/>
<gene>
    <name evidence="1" type="ORF">EDD29_6034</name>
</gene>
<sequence length="296" mass="33526">MLKETTSPDRLVLGARDVRFDWSELPRHWVPGEPLATHLMNVLHLLLPAGERWFVEVFRQALPLIEDEDLRRDVLGFIGQEALHARAHTEVLEHFTEQGLDCRPFTDQMEWFFSVLLGDRPRLRGRAEAEWLVSRLALIAAIEHVTAFMGDWILNAEGLDRAGCDPTMLDLLRWHGAEEVEHRSVAFDLYRHVDGRHLRRVQAMAVVAPMLFVLWRKGVRFLYSIDGELAGVPLPRARDVRGPASRGVTPALPHLGRKVLRYLSRGYHPSMEGDTDQAVAYLASSPAARAAEGRTA</sequence>
<dbReference type="PANTHER" id="PTHR39456">
    <property type="entry name" value="METAL-DEPENDENT HYDROLASE"/>
    <property type="match status" value="1"/>
</dbReference>
<accession>A0A3N1D4B2</accession>